<dbReference type="PANTHER" id="PTHR21180:SF32">
    <property type="entry name" value="ENDONUCLEASE_EXONUCLEASE_PHOSPHATASE FAMILY DOMAIN-CONTAINING PROTEIN 1"/>
    <property type="match status" value="1"/>
</dbReference>
<dbReference type="Pfam" id="PF12836">
    <property type="entry name" value="HHH_3"/>
    <property type="match status" value="1"/>
</dbReference>
<dbReference type="GO" id="GO:0015627">
    <property type="term" value="C:type II protein secretion system complex"/>
    <property type="evidence" value="ECO:0007669"/>
    <property type="project" value="TreeGrafter"/>
</dbReference>
<reference evidence="2 3" key="1">
    <citation type="submission" date="2021-03" db="EMBL/GenBank/DDBJ databases">
        <title>Complete genome of Polaribacter_sp.SM13.</title>
        <authorList>
            <person name="Jeong S.W."/>
            <person name="Bae J.W."/>
        </authorList>
    </citation>
    <scope>NUCLEOTIDE SEQUENCE [LARGE SCALE GENOMIC DNA]</scope>
    <source>
        <strain evidence="2 3">SM13</strain>
    </source>
</reference>
<dbReference type="PANTHER" id="PTHR21180">
    <property type="entry name" value="ENDONUCLEASE/EXONUCLEASE/PHOSPHATASE FAMILY DOMAIN-CONTAINING PROTEIN 1"/>
    <property type="match status" value="1"/>
</dbReference>
<dbReference type="SUPFAM" id="SSF47781">
    <property type="entry name" value="RuvA domain 2-like"/>
    <property type="match status" value="2"/>
</dbReference>
<keyword evidence="1" id="KW-1133">Transmembrane helix</keyword>
<sequence>MNIFKSHFWYNKSQRNGIFLLVLLIIVFQCIIVFVDFSSDKIIDTNSPQVLAFQHKIDSLQKVEIENRKPKIYPFNPNYITDFKGAQLGMSLDEIDRLLAFRKTNKFVNSKKEFQQITKVSDSLLHKISPYFKFPDWVIKRNKNKYSNQNAISSISPSLNKGSVEKSRKSKYKLSTTDINKATAEDFQSINGIGPAFSERIVKYRSKLQGFSFKDQLYEVWNLDKDVADSVLETFKIVEKPTIKTQNVNTVTFKELLKNPYIDYELCKKIFNYRDEVAELQHISELKNIKDFPLDKYDRIVLYLVAQ</sequence>
<evidence type="ECO:0000313" key="3">
    <source>
        <dbReference type="Proteomes" id="UP000663920"/>
    </source>
</evidence>
<dbReference type="InterPro" id="IPR051675">
    <property type="entry name" value="Endo/Exo/Phosphatase_dom_1"/>
</dbReference>
<keyword evidence="3" id="KW-1185">Reference proteome</keyword>
<dbReference type="AlphaFoldDB" id="A0A975CLX4"/>
<protein>
    <submittedName>
        <fullName evidence="2">Helix-hairpin-helix domain-containing protein</fullName>
    </submittedName>
</protein>
<organism evidence="2 3">
    <name type="scientific">Polaribacter cellanae</name>
    <dbReference type="NCBI Taxonomy" id="2818493"/>
    <lineage>
        <taxon>Bacteria</taxon>
        <taxon>Pseudomonadati</taxon>
        <taxon>Bacteroidota</taxon>
        <taxon>Flavobacteriia</taxon>
        <taxon>Flavobacteriales</taxon>
        <taxon>Flavobacteriaceae</taxon>
    </lineage>
</organism>
<dbReference type="InterPro" id="IPR010994">
    <property type="entry name" value="RuvA_2-like"/>
</dbReference>
<feature type="transmembrane region" description="Helical" evidence="1">
    <location>
        <begin position="18"/>
        <end position="37"/>
    </location>
</feature>
<keyword evidence="1" id="KW-0472">Membrane</keyword>
<name>A0A975CLX4_9FLAO</name>
<dbReference type="EMBL" id="CP071869">
    <property type="protein sequence ID" value="QTE22356.1"/>
    <property type="molecule type" value="Genomic_DNA"/>
</dbReference>
<dbReference type="Gene3D" id="1.10.150.280">
    <property type="entry name" value="AF1531-like domain"/>
    <property type="match status" value="2"/>
</dbReference>
<accession>A0A975CLX4</accession>
<evidence type="ECO:0000313" key="2">
    <source>
        <dbReference type="EMBL" id="QTE22356.1"/>
    </source>
</evidence>
<gene>
    <name evidence="2" type="ORF">J3359_16350</name>
</gene>
<keyword evidence="1" id="KW-0812">Transmembrane</keyword>
<evidence type="ECO:0000256" key="1">
    <source>
        <dbReference type="SAM" id="Phobius"/>
    </source>
</evidence>
<dbReference type="Proteomes" id="UP000663920">
    <property type="component" value="Chromosome"/>
</dbReference>
<dbReference type="GO" id="GO:0015628">
    <property type="term" value="P:protein secretion by the type II secretion system"/>
    <property type="evidence" value="ECO:0007669"/>
    <property type="project" value="TreeGrafter"/>
</dbReference>
<dbReference type="KEGG" id="pcea:J3359_16350"/>
<proteinExistence type="predicted"/>